<organism evidence="4 5">
    <name type="scientific">Hallerella porci</name>
    <dbReference type="NCBI Taxonomy" id="1945871"/>
    <lineage>
        <taxon>Bacteria</taxon>
        <taxon>Pseudomonadati</taxon>
        <taxon>Fibrobacterota</taxon>
        <taxon>Fibrobacteria</taxon>
        <taxon>Fibrobacterales</taxon>
        <taxon>Fibrobacteraceae</taxon>
        <taxon>Hallerella</taxon>
    </lineage>
</organism>
<evidence type="ECO:0000259" key="1">
    <source>
        <dbReference type="PROSITE" id="PS50112"/>
    </source>
</evidence>
<accession>A0ABX5LIT8</accession>
<reference evidence="4 5" key="1">
    <citation type="submission" date="2018-05" db="EMBL/GenBank/DDBJ databases">
        <title>Animal gut microbial communities from fecal samples from Wisconsin, USA.</title>
        <authorList>
            <person name="Neumann A."/>
        </authorList>
    </citation>
    <scope>NUCLEOTIDE SEQUENCE [LARGE SCALE GENOMIC DNA]</scope>
    <source>
        <strain evidence="4 5">UWS4</strain>
    </source>
</reference>
<dbReference type="InterPro" id="IPR000160">
    <property type="entry name" value="GGDEF_dom"/>
</dbReference>
<dbReference type="Pfam" id="PF00990">
    <property type="entry name" value="GGDEF"/>
    <property type="match status" value="1"/>
</dbReference>
<feature type="domain" description="GGDEF" evidence="3">
    <location>
        <begin position="155"/>
        <end position="286"/>
    </location>
</feature>
<dbReference type="PANTHER" id="PTHR33121">
    <property type="entry name" value="CYCLIC DI-GMP PHOSPHODIESTERASE PDEF"/>
    <property type="match status" value="1"/>
</dbReference>
<dbReference type="Gene3D" id="3.30.70.270">
    <property type="match status" value="1"/>
</dbReference>
<dbReference type="InterPro" id="IPR043128">
    <property type="entry name" value="Rev_trsase/Diguanyl_cyclase"/>
</dbReference>
<feature type="domain" description="PAS" evidence="1">
    <location>
        <begin position="7"/>
        <end position="81"/>
    </location>
</feature>
<feature type="domain" description="EAL" evidence="2">
    <location>
        <begin position="295"/>
        <end position="551"/>
    </location>
</feature>
<dbReference type="InterPro" id="IPR035965">
    <property type="entry name" value="PAS-like_dom_sf"/>
</dbReference>
<dbReference type="Gene3D" id="3.30.450.20">
    <property type="entry name" value="PAS domain"/>
    <property type="match status" value="1"/>
</dbReference>
<dbReference type="Pfam" id="PF00563">
    <property type="entry name" value="EAL"/>
    <property type="match status" value="1"/>
</dbReference>
<dbReference type="NCBIfam" id="TIGR00229">
    <property type="entry name" value="sensory_box"/>
    <property type="match status" value="1"/>
</dbReference>
<dbReference type="SUPFAM" id="SSF55785">
    <property type="entry name" value="PYP-like sensor domain (PAS domain)"/>
    <property type="match status" value="1"/>
</dbReference>
<dbReference type="SMART" id="SM00052">
    <property type="entry name" value="EAL"/>
    <property type="match status" value="1"/>
</dbReference>
<dbReference type="InterPro" id="IPR029787">
    <property type="entry name" value="Nucleotide_cyclase"/>
</dbReference>
<dbReference type="InterPro" id="IPR000014">
    <property type="entry name" value="PAS"/>
</dbReference>
<dbReference type="PANTHER" id="PTHR33121:SF71">
    <property type="entry name" value="OXYGEN SENSOR PROTEIN DOSP"/>
    <property type="match status" value="1"/>
</dbReference>
<evidence type="ECO:0000259" key="3">
    <source>
        <dbReference type="PROSITE" id="PS50887"/>
    </source>
</evidence>
<dbReference type="InterPro" id="IPR001633">
    <property type="entry name" value="EAL_dom"/>
</dbReference>
<sequence>MSDFNQEEKQLFEALSNCSDPVYFFAGNMKTNIAHWSKPAQKFFGVNEDSLDHFEKLWTSIIHPEDREKCRNYLHSVLGLHNSHYDLEFRVMTSSGKYEWILCSSYIYYDEYGNADHTAGFIRPLGYENKIDPVSNLRSFHEFRNNLSERLKKNDRGAILCFDLLNFKKIIDDYGYAFGDKFLYSMGALLKQSVHKEASIFRMQGSNFSIIIKSCKKADIQATYQTIQNVLRCVPVDGIEIDQDFVCTATIFPSDGVDVDRLQQNLFYGIEFAKTTNHKELVYYSDELYLQKTRQSQLREAIKKSLQNQCEGFELYFQPIVNSDGGNCSSAEALLRFSTPELGMVSPGDFIPMLEHTEDIVTVGAWVIDSAMRTLAEWRKINGNIQQIHVNVSSIQFCVPGFKDYVFDILKKYDLPGSALVLELTESCRIKATEEFAALFREFKEGGVYTALDDFGTGYASLIVLCDIPVDILKIDFQLTQNFVKYPQHRTILKLVSDFCKKGTIRLCAEGVETENSLSVMKDAGAELIQGFLISRPIPAEEFKKKFVEKVKVN</sequence>
<dbReference type="CDD" id="cd01948">
    <property type="entry name" value="EAL"/>
    <property type="match status" value="1"/>
</dbReference>
<dbReference type="RefSeq" id="WP_106199748.1">
    <property type="nucleotide sequence ID" value="NZ_JAXEIU010000015.1"/>
</dbReference>
<proteinExistence type="predicted"/>
<dbReference type="InterPro" id="IPR013655">
    <property type="entry name" value="PAS_fold_3"/>
</dbReference>
<dbReference type="CDD" id="cd00130">
    <property type="entry name" value="PAS"/>
    <property type="match status" value="1"/>
</dbReference>
<evidence type="ECO:0000259" key="2">
    <source>
        <dbReference type="PROSITE" id="PS50883"/>
    </source>
</evidence>
<evidence type="ECO:0000313" key="4">
    <source>
        <dbReference type="EMBL" id="PWK93182.1"/>
    </source>
</evidence>
<dbReference type="InterPro" id="IPR050706">
    <property type="entry name" value="Cyclic-di-GMP_PDE-like"/>
</dbReference>
<dbReference type="Proteomes" id="UP000245523">
    <property type="component" value="Unassembled WGS sequence"/>
</dbReference>
<gene>
    <name evidence="4" type="ORF">B0H50_1306</name>
</gene>
<dbReference type="SMART" id="SM00267">
    <property type="entry name" value="GGDEF"/>
    <property type="match status" value="1"/>
</dbReference>
<dbReference type="SUPFAM" id="SSF141868">
    <property type="entry name" value="EAL domain-like"/>
    <property type="match status" value="1"/>
</dbReference>
<dbReference type="PROSITE" id="PS50112">
    <property type="entry name" value="PAS"/>
    <property type="match status" value="1"/>
</dbReference>
<dbReference type="SMART" id="SM00091">
    <property type="entry name" value="PAS"/>
    <property type="match status" value="1"/>
</dbReference>
<name>A0ABX5LIT8_9BACT</name>
<dbReference type="NCBIfam" id="TIGR00254">
    <property type="entry name" value="GGDEF"/>
    <property type="match status" value="1"/>
</dbReference>
<dbReference type="Gene3D" id="3.20.20.450">
    <property type="entry name" value="EAL domain"/>
    <property type="match status" value="1"/>
</dbReference>
<dbReference type="PROSITE" id="PS50883">
    <property type="entry name" value="EAL"/>
    <property type="match status" value="1"/>
</dbReference>
<evidence type="ECO:0000313" key="5">
    <source>
        <dbReference type="Proteomes" id="UP000245523"/>
    </source>
</evidence>
<dbReference type="EMBL" id="QGHD01000030">
    <property type="protein sequence ID" value="PWK93182.1"/>
    <property type="molecule type" value="Genomic_DNA"/>
</dbReference>
<protein>
    <submittedName>
        <fullName evidence="4">Diguanylate cyclase/phosphodiesterase</fullName>
    </submittedName>
</protein>
<comment type="caution">
    <text evidence="4">The sequence shown here is derived from an EMBL/GenBank/DDBJ whole genome shotgun (WGS) entry which is preliminary data.</text>
</comment>
<dbReference type="PROSITE" id="PS50887">
    <property type="entry name" value="GGDEF"/>
    <property type="match status" value="1"/>
</dbReference>
<keyword evidence="5" id="KW-1185">Reference proteome</keyword>
<dbReference type="InterPro" id="IPR035919">
    <property type="entry name" value="EAL_sf"/>
</dbReference>
<dbReference type="SUPFAM" id="SSF55073">
    <property type="entry name" value="Nucleotide cyclase"/>
    <property type="match status" value="1"/>
</dbReference>
<dbReference type="Pfam" id="PF08447">
    <property type="entry name" value="PAS_3"/>
    <property type="match status" value="1"/>
</dbReference>